<dbReference type="STRING" id="1051890.A0A3N4L517"/>
<dbReference type="InParanoid" id="A0A3N4L517"/>
<reference evidence="2 3" key="1">
    <citation type="journal article" date="2018" name="Nat. Ecol. Evol.">
        <title>Pezizomycetes genomes reveal the molecular basis of ectomycorrhizal truffle lifestyle.</title>
        <authorList>
            <person name="Murat C."/>
            <person name="Payen T."/>
            <person name="Noel B."/>
            <person name="Kuo A."/>
            <person name="Morin E."/>
            <person name="Chen J."/>
            <person name="Kohler A."/>
            <person name="Krizsan K."/>
            <person name="Balestrini R."/>
            <person name="Da Silva C."/>
            <person name="Montanini B."/>
            <person name="Hainaut M."/>
            <person name="Levati E."/>
            <person name="Barry K.W."/>
            <person name="Belfiori B."/>
            <person name="Cichocki N."/>
            <person name="Clum A."/>
            <person name="Dockter R.B."/>
            <person name="Fauchery L."/>
            <person name="Guy J."/>
            <person name="Iotti M."/>
            <person name="Le Tacon F."/>
            <person name="Lindquist E.A."/>
            <person name="Lipzen A."/>
            <person name="Malagnac F."/>
            <person name="Mello A."/>
            <person name="Molinier V."/>
            <person name="Miyauchi S."/>
            <person name="Poulain J."/>
            <person name="Riccioni C."/>
            <person name="Rubini A."/>
            <person name="Sitrit Y."/>
            <person name="Splivallo R."/>
            <person name="Traeger S."/>
            <person name="Wang M."/>
            <person name="Zifcakova L."/>
            <person name="Wipf D."/>
            <person name="Zambonelli A."/>
            <person name="Paolocci F."/>
            <person name="Nowrousian M."/>
            <person name="Ottonello S."/>
            <person name="Baldrian P."/>
            <person name="Spatafora J.W."/>
            <person name="Henrissat B."/>
            <person name="Nagy L.G."/>
            <person name="Aury J.M."/>
            <person name="Wincker P."/>
            <person name="Grigoriev I.V."/>
            <person name="Bonfante P."/>
            <person name="Martin F.M."/>
        </authorList>
    </citation>
    <scope>NUCLEOTIDE SEQUENCE [LARGE SCALE GENOMIC DNA]</scope>
    <source>
        <strain evidence="2 3">ATCC MYA-4762</strain>
    </source>
</reference>
<proteinExistence type="predicted"/>
<evidence type="ECO:0000313" key="3">
    <source>
        <dbReference type="Proteomes" id="UP000267821"/>
    </source>
</evidence>
<organism evidence="2 3">
    <name type="scientific">Terfezia boudieri ATCC MYA-4762</name>
    <dbReference type="NCBI Taxonomy" id="1051890"/>
    <lineage>
        <taxon>Eukaryota</taxon>
        <taxon>Fungi</taxon>
        <taxon>Dikarya</taxon>
        <taxon>Ascomycota</taxon>
        <taxon>Pezizomycotina</taxon>
        <taxon>Pezizomycetes</taxon>
        <taxon>Pezizales</taxon>
        <taxon>Pezizaceae</taxon>
        <taxon>Terfezia</taxon>
    </lineage>
</organism>
<dbReference type="OrthoDB" id="3925403at2759"/>
<dbReference type="GO" id="GO:0005524">
    <property type="term" value="F:ATP binding"/>
    <property type="evidence" value="ECO:0007669"/>
    <property type="project" value="InterPro"/>
</dbReference>
<dbReference type="AlphaFoldDB" id="A0A3N4L517"/>
<dbReference type="Pfam" id="PF00270">
    <property type="entry name" value="DEAD"/>
    <property type="match status" value="1"/>
</dbReference>
<name>A0A3N4L517_9PEZI</name>
<dbReference type="SUPFAM" id="SSF52540">
    <property type="entry name" value="P-loop containing nucleoside triphosphate hydrolases"/>
    <property type="match status" value="1"/>
</dbReference>
<keyword evidence="3" id="KW-1185">Reference proteome</keyword>
<evidence type="ECO:0000259" key="1">
    <source>
        <dbReference type="Pfam" id="PF00270"/>
    </source>
</evidence>
<dbReference type="InterPro" id="IPR027417">
    <property type="entry name" value="P-loop_NTPase"/>
</dbReference>
<evidence type="ECO:0000313" key="2">
    <source>
        <dbReference type="EMBL" id="RPB17980.1"/>
    </source>
</evidence>
<sequence length="246" mass="27422">MNVRTYRQCVKAVTRELVEKPLKETSVFDKQAAHSSRVAEVHYGLDAEAIAECPAQKTWEFLCASLHWHSFLGFELGDRHIINMTTGEAVNEESTRGQGNECNTLTPDFIRRGLRQLYGQSAHFKSQEQALAVSRVLGRDSPLLVVLPTGGGKTDIWLLPIFSPHARITVVITPLTALTQDLAMRVRKIGIPTYIYQDPEEGPLGPDPPFYRGVVLATTESAISDAFVTTICEYCDLPSDFIRNLF</sequence>
<dbReference type="Proteomes" id="UP000267821">
    <property type="component" value="Unassembled WGS sequence"/>
</dbReference>
<dbReference type="InterPro" id="IPR011545">
    <property type="entry name" value="DEAD/DEAH_box_helicase_dom"/>
</dbReference>
<accession>A0A3N4L517</accession>
<gene>
    <name evidence="2" type="ORF">L211DRAFT_799094</name>
</gene>
<feature type="domain" description="DEAD/DEAH-box helicase" evidence="1">
    <location>
        <begin position="128"/>
        <end position="192"/>
    </location>
</feature>
<protein>
    <recommendedName>
        <fullName evidence="1">DEAD/DEAH-box helicase domain-containing protein</fullName>
    </recommendedName>
</protein>
<dbReference type="GO" id="GO:0003676">
    <property type="term" value="F:nucleic acid binding"/>
    <property type="evidence" value="ECO:0007669"/>
    <property type="project" value="InterPro"/>
</dbReference>
<dbReference type="EMBL" id="ML121782">
    <property type="protein sequence ID" value="RPB17980.1"/>
    <property type="molecule type" value="Genomic_DNA"/>
</dbReference>
<dbReference type="Gene3D" id="3.40.50.300">
    <property type="entry name" value="P-loop containing nucleotide triphosphate hydrolases"/>
    <property type="match status" value="1"/>
</dbReference>